<dbReference type="AlphaFoldDB" id="G0EV31"/>
<dbReference type="GO" id="GO:0005975">
    <property type="term" value="P:carbohydrate metabolic process"/>
    <property type="evidence" value="ECO:0007669"/>
    <property type="project" value="InterPro"/>
</dbReference>
<dbReference type="KEGG" id="cnc:CNE_1c29590"/>
<dbReference type="EMBL" id="CP002877">
    <property type="protein sequence ID" value="AEI78271.1"/>
    <property type="molecule type" value="Genomic_DNA"/>
</dbReference>
<dbReference type="Proteomes" id="UP000006798">
    <property type="component" value="Chromosome 1"/>
</dbReference>
<proteinExistence type="predicted"/>
<accession>G0EV31</accession>
<dbReference type="InterPro" id="IPR008928">
    <property type="entry name" value="6-hairpin_glycosidase_sf"/>
</dbReference>
<protein>
    <submittedName>
        <fullName evidence="1">Uncharacterized protein</fullName>
    </submittedName>
</protein>
<dbReference type="SUPFAM" id="SSF48208">
    <property type="entry name" value="Six-hairpin glycosidases"/>
    <property type="match status" value="1"/>
</dbReference>
<gene>
    <name evidence="1" type="ordered locus">CNE_1c29590</name>
</gene>
<evidence type="ECO:0000313" key="2">
    <source>
        <dbReference type="Proteomes" id="UP000006798"/>
    </source>
</evidence>
<sequence>MARRAPRRKEGSCPMAWWPAHDTALHTMKTLLSLLLVIAACVHQPAGAAELVLADYQRPDGAITTYFNGDSIDPYFAAKALLAAQDAGMTTKTAATRWIAWLLPRQLADGRFDRYCMKGQRFVSCQEADADDALMAAWMELLVRSAPPKGMPPAWQASFDKASRHLDTLRDPGSGVYLISAKLPVALLMDNVEVSSAFKAASDYRQRHGDAVGAAGWMRKAEQLDKDILRVFWRPNQGYLVSTQPRDQAAFYPDAVAQIFPILADIKPASRPHAAAYYLWMKENRMAWLQMSEVDFPWGLVALVADKMGDKDAIACWRIRSIQFRHGKHWNVLEEALYLAFEARLSPEQALAPPSPGMRCR</sequence>
<organism evidence="1 2">
    <name type="scientific">Cupriavidus necator (strain ATCC 43291 / DSM 13513 / CCUG 52238 / LMG 8453 / N-1)</name>
    <name type="common">Ralstonia eutropha</name>
    <dbReference type="NCBI Taxonomy" id="1042878"/>
    <lineage>
        <taxon>Bacteria</taxon>
        <taxon>Pseudomonadati</taxon>
        <taxon>Pseudomonadota</taxon>
        <taxon>Betaproteobacteria</taxon>
        <taxon>Burkholderiales</taxon>
        <taxon>Burkholderiaceae</taxon>
        <taxon>Cupriavidus</taxon>
    </lineage>
</organism>
<dbReference type="HOGENOM" id="CLU_841108_0_0_4"/>
<dbReference type="Gene3D" id="1.50.10.20">
    <property type="match status" value="1"/>
</dbReference>
<name>G0EV31_CUPNN</name>
<evidence type="ECO:0000313" key="1">
    <source>
        <dbReference type="EMBL" id="AEI78271.1"/>
    </source>
</evidence>
<reference evidence="1 2" key="1">
    <citation type="journal article" date="2011" name="J. Bacteriol.">
        <title>Complete genome sequence of the type strain Cupriavidus necator N-1.</title>
        <authorList>
            <person name="Poehlein A."/>
            <person name="Kusian B."/>
            <person name="Friedrich B."/>
            <person name="Daniel R."/>
            <person name="Bowien B."/>
        </authorList>
    </citation>
    <scope>NUCLEOTIDE SEQUENCE [LARGE SCALE GENOMIC DNA]</scope>
    <source>
        <strain evidence="2">ATCC 43291 / DSM 13513 / CCUG 52238 / LMG 8453 / N-1</strain>
    </source>
</reference>